<dbReference type="PANTHER" id="PTHR42760">
    <property type="entry name" value="SHORT-CHAIN DEHYDROGENASES/REDUCTASES FAMILY MEMBER"/>
    <property type="match status" value="1"/>
</dbReference>
<dbReference type="GO" id="GO:0006633">
    <property type="term" value="P:fatty acid biosynthetic process"/>
    <property type="evidence" value="ECO:0007669"/>
    <property type="project" value="TreeGrafter"/>
</dbReference>
<dbReference type="GO" id="GO:0048038">
    <property type="term" value="F:quinone binding"/>
    <property type="evidence" value="ECO:0007669"/>
    <property type="project" value="TreeGrafter"/>
</dbReference>
<dbReference type="AlphaFoldDB" id="A0A662DFM6"/>
<evidence type="ECO:0000256" key="2">
    <source>
        <dbReference type="ARBA" id="ARBA00023002"/>
    </source>
</evidence>
<name>A0A662DFM6_UNCAE</name>
<dbReference type="PRINTS" id="PR00080">
    <property type="entry name" value="SDRFAMILY"/>
</dbReference>
<comment type="caution">
    <text evidence="3">The sequence shown here is derived from an EMBL/GenBank/DDBJ whole genome shotgun (WGS) entry which is preliminary data.</text>
</comment>
<proteinExistence type="inferred from homology"/>
<dbReference type="NCBIfam" id="NF005559">
    <property type="entry name" value="PRK07231.1"/>
    <property type="match status" value="1"/>
</dbReference>
<sequence length="260" mass="27988">MSVDHLSKPLKGKVAIVTGSTRGLGKGMALALAEAGADVVITGRSEDALGEVAGMIREKGVNSLAVKLDVQDPVSIQHMVDQVVGEFSKIDILVNNAGTIVRKPALEVSLEEWERVINTILRGSFLCAQKVARVMIEKKTKGKIINIGSETSKFGIPNIIAYVAARGGIAQLTRGLAVEWARYNICVNCIAPGYFETAQTRPLFSDKEWVRWVRKRIPLGREGNATTDLNGAVVFLASDASDYITGQILFVDGGLSSSLY</sequence>
<gene>
    <name evidence="3" type="ORF">DRJ04_02715</name>
</gene>
<protein>
    <recommendedName>
        <fullName evidence="5">Glucose 1-dehydrogenase (NAD(P)(+))</fullName>
    </recommendedName>
</protein>
<dbReference type="SUPFAM" id="SSF51735">
    <property type="entry name" value="NAD(P)-binding Rossmann-fold domains"/>
    <property type="match status" value="1"/>
</dbReference>
<dbReference type="Pfam" id="PF13561">
    <property type="entry name" value="adh_short_C2"/>
    <property type="match status" value="1"/>
</dbReference>
<evidence type="ECO:0000256" key="1">
    <source>
        <dbReference type="ARBA" id="ARBA00006484"/>
    </source>
</evidence>
<dbReference type="FunFam" id="3.40.50.720:FF:000084">
    <property type="entry name" value="Short-chain dehydrogenase reductase"/>
    <property type="match status" value="1"/>
</dbReference>
<dbReference type="GO" id="GO:0016616">
    <property type="term" value="F:oxidoreductase activity, acting on the CH-OH group of donors, NAD or NADP as acceptor"/>
    <property type="evidence" value="ECO:0007669"/>
    <property type="project" value="TreeGrafter"/>
</dbReference>
<dbReference type="PRINTS" id="PR00081">
    <property type="entry name" value="GDHRDH"/>
</dbReference>
<reference evidence="3 4" key="1">
    <citation type="submission" date="2018-06" db="EMBL/GenBank/DDBJ databases">
        <title>Extensive metabolic versatility and redundancy in microbially diverse, dynamic hydrothermal sediments.</title>
        <authorList>
            <person name="Dombrowski N."/>
            <person name="Teske A."/>
            <person name="Baker B.J."/>
        </authorList>
    </citation>
    <scope>NUCLEOTIDE SEQUENCE [LARGE SCALE GENOMIC DNA]</scope>
    <source>
        <strain evidence="3">B3_G15</strain>
    </source>
</reference>
<evidence type="ECO:0000313" key="4">
    <source>
        <dbReference type="Proteomes" id="UP000280417"/>
    </source>
</evidence>
<accession>A0A662DFM6</accession>
<keyword evidence="2" id="KW-0560">Oxidoreductase</keyword>
<dbReference type="PANTHER" id="PTHR42760:SF133">
    <property type="entry name" value="3-OXOACYL-[ACYL-CARRIER-PROTEIN] REDUCTASE"/>
    <property type="match status" value="1"/>
</dbReference>
<evidence type="ECO:0000313" key="3">
    <source>
        <dbReference type="EMBL" id="RLE14265.1"/>
    </source>
</evidence>
<organism evidence="3 4">
    <name type="scientific">Aerophobetes bacterium</name>
    <dbReference type="NCBI Taxonomy" id="2030807"/>
    <lineage>
        <taxon>Bacteria</taxon>
        <taxon>Candidatus Aerophobota</taxon>
    </lineage>
</organism>
<dbReference type="InterPro" id="IPR036291">
    <property type="entry name" value="NAD(P)-bd_dom_sf"/>
</dbReference>
<dbReference type="InterPro" id="IPR002347">
    <property type="entry name" value="SDR_fam"/>
</dbReference>
<dbReference type="Proteomes" id="UP000280417">
    <property type="component" value="Unassembled WGS sequence"/>
</dbReference>
<dbReference type="Gene3D" id="3.40.50.720">
    <property type="entry name" value="NAD(P)-binding Rossmann-like Domain"/>
    <property type="match status" value="1"/>
</dbReference>
<evidence type="ECO:0008006" key="5">
    <source>
        <dbReference type="Google" id="ProtNLM"/>
    </source>
</evidence>
<comment type="similarity">
    <text evidence="1">Belongs to the short-chain dehydrogenases/reductases (SDR) family.</text>
</comment>
<dbReference type="EMBL" id="QMQA01000052">
    <property type="protein sequence ID" value="RLE14265.1"/>
    <property type="molecule type" value="Genomic_DNA"/>
</dbReference>